<dbReference type="Gene3D" id="3.40.50.2300">
    <property type="match status" value="2"/>
</dbReference>
<dbReference type="AlphaFoldDB" id="A0A841C457"/>
<dbReference type="InterPro" id="IPR001761">
    <property type="entry name" value="Peripla_BP/Lac1_sug-bd_dom"/>
</dbReference>
<dbReference type="PROSITE" id="PS00356">
    <property type="entry name" value="HTH_LACI_1"/>
    <property type="match status" value="1"/>
</dbReference>
<dbReference type="GO" id="GO:0000976">
    <property type="term" value="F:transcription cis-regulatory region binding"/>
    <property type="evidence" value="ECO:0007669"/>
    <property type="project" value="TreeGrafter"/>
</dbReference>
<keyword evidence="3" id="KW-0804">Transcription</keyword>
<keyword evidence="6" id="KW-1185">Reference proteome</keyword>
<comment type="caution">
    <text evidence="5">The sequence shown here is derived from an EMBL/GenBank/DDBJ whole genome shotgun (WGS) entry which is preliminary data.</text>
</comment>
<dbReference type="PANTHER" id="PTHR30146:SF109">
    <property type="entry name" value="HTH-TYPE TRANSCRIPTIONAL REGULATOR GALS"/>
    <property type="match status" value="1"/>
</dbReference>
<dbReference type="CDD" id="cd01392">
    <property type="entry name" value="HTH_LacI"/>
    <property type="match status" value="1"/>
</dbReference>
<dbReference type="InterPro" id="IPR010982">
    <property type="entry name" value="Lambda_DNA-bd_dom_sf"/>
</dbReference>
<sequence>MTHAHGDRLRRPTMVDVAQRAGVSLKTVSRVINKSPHVQQDLIDRVLESAAALGFRRNHNASTLRSGLPTATIGLLIEEIANPFYSTIADVAAEVARHHETLLITASSEEDPAREQQLLRDLCARRVDGLLVVPTGADHAFLRPEVELGVPVVFLDRPATGLLADTVLLDNRGGARDGVAGLVAAGHRRIAVLLDSLSVYTMHERVLGAQEALAAAGLAWDPSLVRQDVRDPAAAGRAVAELLDRADPPTAFFALNNRITVGALQELWRRRSDAGLAGFDDFELSHLMPRPLTVVAYDLRAYARTAAELLFGRIGGDHSAPRTVILPTRLVQHPSP</sequence>
<dbReference type="EMBL" id="JACHMN010000003">
    <property type="protein sequence ID" value="MBB5873750.1"/>
    <property type="molecule type" value="Genomic_DNA"/>
</dbReference>
<evidence type="ECO:0000256" key="1">
    <source>
        <dbReference type="ARBA" id="ARBA00023015"/>
    </source>
</evidence>
<name>A0A841C457_9ACTN</name>
<reference evidence="5 6" key="1">
    <citation type="submission" date="2020-08" db="EMBL/GenBank/DDBJ databases">
        <title>Sequencing the genomes of 1000 actinobacteria strains.</title>
        <authorList>
            <person name="Klenk H.-P."/>
        </authorList>
    </citation>
    <scope>NUCLEOTIDE SEQUENCE [LARGE SCALE GENOMIC DNA]</scope>
    <source>
        <strain evidence="5 6">DSM 45362</strain>
    </source>
</reference>
<proteinExistence type="predicted"/>
<keyword evidence="2" id="KW-0238">DNA-binding</keyword>
<evidence type="ECO:0000313" key="5">
    <source>
        <dbReference type="EMBL" id="MBB5873750.1"/>
    </source>
</evidence>
<dbReference type="CDD" id="cd06267">
    <property type="entry name" value="PBP1_LacI_sugar_binding-like"/>
    <property type="match status" value="1"/>
</dbReference>
<dbReference type="InterPro" id="IPR028082">
    <property type="entry name" value="Peripla_BP_I"/>
</dbReference>
<evidence type="ECO:0000259" key="4">
    <source>
        <dbReference type="PROSITE" id="PS50932"/>
    </source>
</evidence>
<protein>
    <submittedName>
        <fullName evidence="5">LacI family transcriptional regulator</fullName>
    </submittedName>
</protein>
<dbReference type="PRINTS" id="PR00036">
    <property type="entry name" value="HTHLACI"/>
</dbReference>
<feature type="domain" description="HTH lacI-type" evidence="4">
    <location>
        <begin position="12"/>
        <end position="66"/>
    </location>
</feature>
<dbReference type="Pfam" id="PF00532">
    <property type="entry name" value="Peripla_BP_1"/>
    <property type="match status" value="1"/>
</dbReference>
<evidence type="ECO:0000256" key="2">
    <source>
        <dbReference type="ARBA" id="ARBA00023125"/>
    </source>
</evidence>
<keyword evidence="1" id="KW-0805">Transcription regulation</keyword>
<dbReference type="InterPro" id="IPR000843">
    <property type="entry name" value="HTH_LacI"/>
</dbReference>
<dbReference type="Gene3D" id="1.10.260.40">
    <property type="entry name" value="lambda repressor-like DNA-binding domains"/>
    <property type="match status" value="1"/>
</dbReference>
<dbReference type="GO" id="GO:0003700">
    <property type="term" value="F:DNA-binding transcription factor activity"/>
    <property type="evidence" value="ECO:0007669"/>
    <property type="project" value="TreeGrafter"/>
</dbReference>
<dbReference type="Pfam" id="PF00356">
    <property type="entry name" value="LacI"/>
    <property type="match status" value="1"/>
</dbReference>
<dbReference type="SUPFAM" id="SSF53822">
    <property type="entry name" value="Periplasmic binding protein-like I"/>
    <property type="match status" value="1"/>
</dbReference>
<dbReference type="PROSITE" id="PS50932">
    <property type="entry name" value="HTH_LACI_2"/>
    <property type="match status" value="1"/>
</dbReference>
<accession>A0A841C457</accession>
<dbReference type="Proteomes" id="UP000587527">
    <property type="component" value="Unassembled WGS sequence"/>
</dbReference>
<evidence type="ECO:0000256" key="3">
    <source>
        <dbReference type="ARBA" id="ARBA00023163"/>
    </source>
</evidence>
<evidence type="ECO:0000313" key="6">
    <source>
        <dbReference type="Proteomes" id="UP000587527"/>
    </source>
</evidence>
<organism evidence="5 6">
    <name type="scientific">Allocatelliglobosispora scoriae</name>
    <dbReference type="NCBI Taxonomy" id="643052"/>
    <lineage>
        <taxon>Bacteria</taxon>
        <taxon>Bacillati</taxon>
        <taxon>Actinomycetota</taxon>
        <taxon>Actinomycetes</taxon>
        <taxon>Micromonosporales</taxon>
        <taxon>Micromonosporaceae</taxon>
        <taxon>Allocatelliglobosispora</taxon>
    </lineage>
</organism>
<dbReference type="SMART" id="SM00354">
    <property type="entry name" value="HTH_LACI"/>
    <property type="match status" value="1"/>
</dbReference>
<gene>
    <name evidence="5" type="ORF">F4553_007184</name>
</gene>
<dbReference type="SUPFAM" id="SSF47413">
    <property type="entry name" value="lambda repressor-like DNA-binding domains"/>
    <property type="match status" value="1"/>
</dbReference>
<dbReference type="PANTHER" id="PTHR30146">
    <property type="entry name" value="LACI-RELATED TRANSCRIPTIONAL REPRESSOR"/>
    <property type="match status" value="1"/>
</dbReference>